<dbReference type="EMBL" id="OZ034816">
    <property type="protein sequence ID" value="CAL1376913.1"/>
    <property type="molecule type" value="Genomic_DNA"/>
</dbReference>
<evidence type="ECO:0000313" key="3">
    <source>
        <dbReference type="Proteomes" id="UP001497516"/>
    </source>
</evidence>
<dbReference type="AlphaFoldDB" id="A0AAV2DU08"/>
<name>A0AAV2DU08_9ROSI</name>
<keyword evidence="3" id="KW-1185">Reference proteome</keyword>
<accession>A0AAV2DU08</accession>
<feature type="region of interest" description="Disordered" evidence="1">
    <location>
        <begin position="1"/>
        <end position="32"/>
    </location>
</feature>
<proteinExistence type="predicted"/>
<dbReference type="Proteomes" id="UP001497516">
    <property type="component" value="Chromosome 3"/>
</dbReference>
<organism evidence="2 3">
    <name type="scientific">Linum trigynum</name>
    <dbReference type="NCBI Taxonomy" id="586398"/>
    <lineage>
        <taxon>Eukaryota</taxon>
        <taxon>Viridiplantae</taxon>
        <taxon>Streptophyta</taxon>
        <taxon>Embryophyta</taxon>
        <taxon>Tracheophyta</taxon>
        <taxon>Spermatophyta</taxon>
        <taxon>Magnoliopsida</taxon>
        <taxon>eudicotyledons</taxon>
        <taxon>Gunneridae</taxon>
        <taxon>Pentapetalae</taxon>
        <taxon>rosids</taxon>
        <taxon>fabids</taxon>
        <taxon>Malpighiales</taxon>
        <taxon>Linaceae</taxon>
        <taxon>Linum</taxon>
    </lineage>
</organism>
<evidence type="ECO:0000313" key="2">
    <source>
        <dbReference type="EMBL" id="CAL1376913.1"/>
    </source>
</evidence>
<sequence>MKFEEPPVPHTDTVDLQPPLSTDLEEGGSGQWAEMKCEKGVVKKKMGQEAYIIQEKSGKMASPRGKK</sequence>
<protein>
    <submittedName>
        <fullName evidence="2">Uncharacterized protein</fullName>
    </submittedName>
</protein>
<evidence type="ECO:0000256" key="1">
    <source>
        <dbReference type="SAM" id="MobiDB-lite"/>
    </source>
</evidence>
<gene>
    <name evidence="2" type="ORF">LTRI10_LOCUS18608</name>
</gene>
<reference evidence="2 3" key="1">
    <citation type="submission" date="2024-04" db="EMBL/GenBank/DDBJ databases">
        <authorList>
            <person name="Fracassetti M."/>
        </authorList>
    </citation>
    <scope>NUCLEOTIDE SEQUENCE [LARGE SCALE GENOMIC DNA]</scope>
</reference>